<dbReference type="AlphaFoldDB" id="A0A843TI94"/>
<comment type="caution">
    <text evidence="2">The sequence shown here is derived from an EMBL/GenBank/DDBJ whole genome shotgun (WGS) entry which is preliminary data.</text>
</comment>
<feature type="transmembrane region" description="Helical" evidence="1">
    <location>
        <begin position="126"/>
        <end position="145"/>
    </location>
</feature>
<evidence type="ECO:0000313" key="3">
    <source>
        <dbReference type="Proteomes" id="UP000652761"/>
    </source>
</evidence>
<protein>
    <submittedName>
        <fullName evidence="2">Uncharacterized protein</fullName>
    </submittedName>
</protein>
<keyword evidence="1" id="KW-0812">Transmembrane</keyword>
<dbReference type="EMBL" id="NMUH01000023">
    <property type="protein sequence ID" value="MQL68840.1"/>
    <property type="molecule type" value="Genomic_DNA"/>
</dbReference>
<sequence>MPPTGSAPKPKAEEDVPCVLRVMTRQMRKSAGPIASGGHASLPGGSPLLCGVERENSSWAAADFLPEIDDNESSFDCLFLEIAVMDDGASAFVELRVSTEQYSFAPVGAYIPMPAKEYSAMESTLAGIHSFHIFWILVFAGLANLSSRQEKKSARCRGRVLVSEERTGIGVRGTDEC</sequence>
<organism evidence="2 3">
    <name type="scientific">Colocasia esculenta</name>
    <name type="common">Wild taro</name>
    <name type="synonym">Arum esculentum</name>
    <dbReference type="NCBI Taxonomy" id="4460"/>
    <lineage>
        <taxon>Eukaryota</taxon>
        <taxon>Viridiplantae</taxon>
        <taxon>Streptophyta</taxon>
        <taxon>Embryophyta</taxon>
        <taxon>Tracheophyta</taxon>
        <taxon>Spermatophyta</taxon>
        <taxon>Magnoliopsida</taxon>
        <taxon>Liliopsida</taxon>
        <taxon>Araceae</taxon>
        <taxon>Aroideae</taxon>
        <taxon>Colocasieae</taxon>
        <taxon>Colocasia</taxon>
    </lineage>
</organism>
<keyword evidence="3" id="KW-1185">Reference proteome</keyword>
<reference evidence="2" key="1">
    <citation type="submission" date="2017-07" db="EMBL/GenBank/DDBJ databases">
        <title>Taro Niue Genome Assembly and Annotation.</title>
        <authorList>
            <person name="Atibalentja N."/>
            <person name="Keating K."/>
            <person name="Fields C.J."/>
        </authorList>
    </citation>
    <scope>NUCLEOTIDE SEQUENCE</scope>
    <source>
        <strain evidence="2">Niue_2</strain>
        <tissue evidence="2">Leaf</tissue>
    </source>
</reference>
<evidence type="ECO:0000256" key="1">
    <source>
        <dbReference type="SAM" id="Phobius"/>
    </source>
</evidence>
<accession>A0A843TI94</accession>
<gene>
    <name evidence="2" type="ORF">Taro_001129</name>
</gene>
<keyword evidence="1" id="KW-1133">Transmembrane helix</keyword>
<evidence type="ECO:0000313" key="2">
    <source>
        <dbReference type="EMBL" id="MQL68840.1"/>
    </source>
</evidence>
<dbReference type="Proteomes" id="UP000652761">
    <property type="component" value="Unassembled WGS sequence"/>
</dbReference>
<keyword evidence="1" id="KW-0472">Membrane</keyword>
<name>A0A843TI94_COLES</name>
<proteinExistence type="predicted"/>